<accession>A0A2M8NZE9</accession>
<dbReference type="AlphaFoldDB" id="A0A2M8NZE9"/>
<dbReference type="SUPFAM" id="SSF50969">
    <property type="entry name" value="YVTN repeat-like/Quinoprotein amine dehydrogenase"/>
    <property type="match status" value="1"/>
</dbReference>
<evidence type="ECO:0000313" key="6">
    <source>
        <dbReference type="EMBL" id="PJF30669.1"/>
    </source>
</evidence>
<dbReference type="PROSITE" id="PS50294">
    <property type="entry name" value="WD_REPEATS_REGION"/>
    <property type="match status" value="1"/>
</dbReference>
<evidence type="ECO:0000256" key="4">
    <source>
        <dbReference type="SAM" id="Phobius"/>
    </source>
</evidence>
<dbReference type="SMART" id="SM00320">
    <property type="entry name" value="WD40"/>
    <property type="match status" value="4"/>
</dbReference>
<keyword evidence="4" id="KW-1133">Transmembrane helix</keyword>
<evidence type="ECO:0000256" key="2">
    <source>
        <dbReference type="ARBA" id="ARBA00022737"/>
    </source>
</evidence>
<dbReference type="PANTHER" id="PTHR44129">
    <property type="entry name" value="WD REPEAT-CONTAINING PROTEIN POP1"/>
    <property type="match status" value="1"/>
</dbReference>
<evidence type="ECO:0000259" key="5">
    <source>
        <dbReference type="Pfam" id="PF23586"/>
    </source>
</evidence>
<evidence type="ECO:0000256" key="3">
    <source>
        <dbReference type="PROSITE-ProRule" id="PRU00221"/>
    </source>
</evidence>
<protein>
    <recommendedName>
        <fullName evidence="5">NWD2 C-terminal beta-propeller domain-containing protein</fullName>
    </recommendedName>
</protein>
<keyword evidence="1 3" id="KW-0853">WD repeat</keyword>
<dbReference type="InterPro" id="IPR001680">
    <property type="entry name" value="WD40_rpt"/>
</dbReference>
<dbReference type="Pfam" id="PF23586">
    <property type="entry name" value="Beta-prop_NWD2_C"/>
    <property type="match status" value="1"/>
</dbReference>
<dbReference type="InterPro" id="IPR015943">
    <property type="entry name" value="WD40/YVTN_repeat-like_dom_sf"/>
</dbReference>
<keyword evidence="4" id="KW-0472">Membrane</keyword>
<keyword evidence="4" id="KW-0812">Transmembrane</keyword>
<organism evidence="6 7">
    <name type="scientific">Candidatus Thermofonsia Clade 1 bacterium</name>
    <dbReference type="NCBI Taxonomy" id="2364210"/>
    <lineage>
        <taxon>Bacteria</taxon>
        <taxon>Bacillati</taxon>
        <taxon>Chloroflexota</taxon>
        <taxon>Candidatus Thermofontia</taxon>
        <taxon>Candidatus Thermofonsia Clade 1</taxon>
    </lineage>
</organism>
<dbReference type="InterPro" id="IPR011044">
    <property type="entry name" value="Quino_amine_DH_bsu"/>
</dbReference>
<feature type="repeat" description="WD" evidence="3">
    <location>
        <begin position="349"/>
        <end position="374"/>
    </location>
</feature>
<feature type="repeat" description="WD" evidence="3">
    <location>
        <begin position="299"/>
        <end position="327"/>
    </location>
</feature>
<proteinExistence type="predicted"/>
<sequence>MGTSSYRLFLYGLSSVVIVLVGVMSLIIPSALRSAEQAAQARQTALIAADLNATLDSRLAMLRDQVSREQTAQAILAEVTAVWQAQTATYTALRATADQLALDATAQTESLYRTATAIPQQTQTAHALATATFQAATLAAAALQTRTAEALGSAALATRSAQVATLSAAETALAQAQEQRVGTAVALATRSAQREAALRNAAALSAENAAALEEILTLRHSAPITALALSPDGRYAVGLARDQLLVWALRDGELLQTLAHDGIAVNHFAIAPDSRSIAAALDDGTLAVWQIGSTTPRFVKAHSAPIFRVVFSADGQLLATAGADQTVVWAATELKILAQLRGWAWDAVFSSGGRYLITTSDDGSLRVWGVPVIK</sequence>
<reference evidence="6 7" key="1">
    <citation type="submission" date="2017-11" db="EMBL/GenBank/DDBJ databases">
        <title>Evolution of Phototrophy in the Chloroflexi Phylum Driven by Horizontal Gene Transfer.</title>
        <authorList>
            <person name="Ward L.M."/>
            <person name="Hemp J."/>
            <person name="Shih P.M."/>
            <person name="Mcglynn S.E."/>
            <person name="Fischer W."/>
        </authorList>
    </citation>
    <scope>NUCLEOTIDE SEQUENCE [LARGE SCALE GENOMIC DNA]</scope>
    <source>
        <strain evidence="6">CP2_2F</strain>
    </source>
</reference>
<dbReference type="Gene3D" id="2.130.10.10">
    <property type="entry name" value="YVTN repeat-like/Quinoprotein amine dehydrogenase"/>
    <property type="match status" value="1"/>
</dbReference>
<keyword evidence="2" id="KW-0677">Repeat</keyword>
<name>A0A2M8NZE9_9CHLR</name>
<evidence type="ECO:0000313" key="7">
    <source>
        <dbReference type="Proteomes" id="UP000228921"/>
    </source>
</evidence>
<evidence type="ECO:0000256" key="1">
    <source>
        <dbReference type="ARBA" id="ARBA00022574"/>
    </source>
</evidence>
<dbReference type="Pfam" id="PF00400">
    <property type="entry name" value="WD40"/>
    <property type="match status" value="1"/>
</dbReference>
<dbReference type="InterPro" id="IPR056534">
    <property type="entry name" value="Beta-prop_NWD2_C"/>
</dbReference>
<gene>
    <name evidence="6" type="ORF">CUN51_06705</name>
</gene>
<comment type="caution">
    <text evidence="6">The sequence shown here is derived from an EMBL/GenBank/DDBJ whole genome shotgun (WGS) entry which is preliminary data.</text>
</comment>
<dbReference type="PROSITE" id="PS50082">
    <property type="entry name" value="WD_REPEATS_2"/>
    <property type="match status" value="2"/>
</dbReference>
<dbReference type="Proteomes" id="UP000228921">
    <property type="component" value="Unassembled WGS sequence"/>
</dbReference>
<dbReference type="InterPro" id="IPR050349">
    <property type="entry name" value="WD_LIS1/nudF_dynein_reg"/>
</dbReference>
<feature type="transmembrane region" description="Helical" evidence="4">
    <location>
        <begin position="6"/>
        <end position="28"/>
    </location>
</feature>
<feature type="domain" description="NWD2 C-terminal beta-propeller" evidence="5">
    <location>
        <begin position="219"/>
        <end position="325"/>
    </location>
</feature>
<dbReference type="EMBL" id="PGTK01000007">
    <property type="protein sequence ID" value="PJF30669.1"/>
    <property type="molecule type" value="Genomic_DNA"/>
</dbReference>